<gene>
    <name evidence="1" type="ORF">cyc_08316</name>
</gene>
<proteinExistence type="predicted"/>
<evidence type="ECO:0000313" key="1">
    <source>
        <dbReference type="EMBL" id="OEH76682.1"/>
    </source>
</evidence>
<dbReference type="EMBL" id="JROU02001372">
    <property type="protein sequence ID" value="OEH76682.1"/>
    <property type="molecule type" value="Genomic_DNA"/>
</dbReference>
<dbReference type="VEuPathDB" id="ToxoDB:cyc_08316"/>
<dbReference type="AlphaFoldDB" id="A0A1D3CZP5"/>
<dbReference type="Proteomes" id="UP000095192">
    <property type="component" value="Unassembled WGS sequence"/>
</dbReference>
<protein>
    <submittedName>
        <fullName evidence="1">Uncharacterized protein</fullName>
    </submittedName>
</protein>
<dbReference type="InParanoid" id="A0A1D3CZP5"/>
<keyword evidence="2" id="KW-1185">Reference proteome</keyword>
<evidence type="ECO:0000313" key="2">
    <source>
        <dbReference type="Proteomes" id="UP000095192"/>
    </source>
</evidence>
<reference evidence="1 2" key="1">
    <citation type="journal article" date="2016" name="BMC Genomics">
        <title>Comparative genomics reveals Cyclospora cayetanensis possesses coccidia-like metabolism and invasion components but unique surface antigens.</title>
        <authorList>
            <person name="Liu S."/>
            <person name="Wang L."/>
            <person name="Zheng H."/>
            <person name="Xu Z."/>
            <person name="Roellig D.M."/>
            <person name="Li N."/>
            <person name="Frace M.A."/>
            <person name="Tang K."/>
            <person name="Arrowood M.J."/>
            <person name="Moss D.M."/>
            <person name="Zhang L."/>
            <person name="Feng Y."/>
            <person name="Xiao L."/>
        </authorList>
    </citation>
    <scope>NUCLEOTIDE SEQUENCE [LARGE SCALE GENOMIC DNA]</scope>
    <source>
        <strain evidence="1 2">CHN_HEN01</strain>
    </source>
</reference>
<name>A0A1D3CZP5_9EIME</name>
<comment type="caution">
    <text evidence="1">The sequence shown here is derived from an EMBL/GenBank/DDBJ whole genome shotgun (WGS) entry which is preliminary data.</text>
</comment>
<sequence length="119" mass="13183">MRLFQLFIGQLAFKDSAACCPRPLQQPPSNDTPCDGCEPAFRKIPVPHAIEERRLEAVRGVPRVSAEALQLRLSFLLGPSAPLQQQQAKLREGLTPYQAELFMWERQVGSILQTAGAIA</sequence>
<organism evidence="1 2">
    <name type="scientific">Cyclospora cayetanensis</name>
    <dbReference type="NCBI Taxonomy" id="88456"/>
    <lineage>
        <taxon>Eukaryota</taxon>
        <taxon>Sar</taxon>
        <taxon>Alveolata</taxon>
        <taxon>Apicomplexa</taxon>
        <taxon>Conoidasida</taxon>
        <taxon>Coccidia</taxon>
        <taxon>Eucoccidiorida</taxon>
        <taxon>Eimeriorina</taxon>
        <taxon>Eimeriidae</taxon>
        <taxon>Cyclospora</taxon>
    </lineage>
</organism>
<accession>A0A1D3CZP5</accession>